<keyword evidence="3" id="KW-0633">Potassium transport</keyword>
<evidence type="ECO:0000256" key="3">
    <source>
        <dbReference type="ARBA" id="ARBA00022538"/>
    </source>
</evidence>
<keyword evidence="4" id="KW-0812">Transmembrane</keyword>
<dbReference type="AlphaFoldDB" id="A0A379A9D2"/>
<evidence type="ECO:0000256" key="8">
    <source>
        <dbReference type="ARBA" id="ARBA00022989"/>
    </source>
</evidence>
<keyword evidence="10" id="KW-0472">Membrane</keyword>
<evidence type="ECO:0000256" key="7">
    <source>
        <dbReference type="ARBA" id="ARBA00022958"/>
    </source>
</evidence>
<evidence type="ECO:0000256" key="9">
    <source>
        <dbReference type="ARBA" id="ARBA00023065"/>
    </source>
</evidence>
<evidence type="ECO:0000256" key="10">
    <source>
        <dbReference type="ARBA" id="ARBA00023136"/>
    </source>
</evidence>
<keyword evidence="6" id="KW-0067">ATP-binding</keyword>
<dbReference type="STRING" id="549.BEE12_05780"/>
<evidence type="ECO:0000256" key="1">
    <source>
        <dbReference type="ARBA" id="ARBA00022448"/>
    </source>
</evidence>
<keyword evidence="8" id="KW-1133">Transmembrane helix</keyword>
<feature type="compositionally biased region" description="Low complexity" evidence="11">
    <location>
        <begin position="81"/>
        <end position="99"/>
    </location>
</feature>
<keyword evidence="9" id="KW-0406">Ion transport</keyword>
<proteinExistence type="predicted"/>
<dbReference type="Pfam" id="PF02669">
    <property type="entry name" value="KdpC"/>
    <property type="match status" value="1"/>
</dbReference>
<dbReference type="GO" id="GO:0005524">
    <property type="term" value="F:ATP binding"/>
    <property type="evidence" value="ECO:0007669"/>
    <property type="project" value="UniProtKB-KW"/>
</dbReference>
<keyword evidence="1" id="KW-0813">Transport</keyword>
<reference evidence="12 13" key="1">
    <citation type="submission" date="2018-06" db="EMBL/GenBank/DDBJ databases">
        <authorList>
            <consortium name="Pathogen Informatics"/>
            <person name="Doyle S."/>
        </authorList>
    </citation>
    <scope>NUCLEOTIDE SEQUENCE [LARGE SCALE GENOMIC DNA]</scope>
    <source>
        <strain evidence="12 13">NCTC9381</strain>
    </source>
</reference>
<gene>
    <name evidence="12" type="ORF">NCTC9381_00352</name>
</gene>
<accession>A0A379A9D2</accession>
<dbReference type="Proteomes" id="UP000254640">
    <property type="component" value="Unassembled WGS sequence"/>
</dbReference>
<name>A0A379A9D2_ENTAG</name>
<feature type="region of interest" description="Disordered" evidence="11">
    <location>
        <begin position="75"/>
        <end position="118"/>
    </location>
</feature>
<evidence type="ECO:0000256" key="4">
    <source>
        <dbReference type="ARBA" id="ARBA00022692"/>
    </source>
</evidence>
<dbReference type="EMBL" id="UGSO01000001">
    <property type="protein sequence ID" value="SUB14503.1"/>
    <property type="molecule type" value="Genomic_DNA"/>
</dbReference>
<keyword evidence="7" id="KW-0630">Potassium</keyword>
<keyword evidence="5" id="KW-0547">Nucleotide-binding</keyword>
<organism evidence="12 13">
    <name type="scientific">Enterobacter agglomerans</name>
    <name type="common">Erwinia herbicola</name>
    <name type="synonym">Pantoea agglomerans</name>
    <dbReference type="NCBI Taxonomy" id="549"/>
    <lineage>
        <taxon>Bacteria</taxon>
        <taxon>Pseudomonadati</taxon>
        <taxon>Pseudomonadota</taxon>
        <taxon>Gammaproteobacteria</taxon>
        <taxon>Enterobacterales</taxon>
        <taxon>Erwiniaceae</taxon>
        <taxon>Pantoea</taxon>
        <taxon>Pantoea agglomerans group</taxon>
    </lineage>
</organism>
<dbReference type="PANTHER" id="PTHR30042:SF2">
    <property type="entry name" value="POTASSIUM-TRANSPORTING ATPASE KDPC SUBUNIT"/>
    <property type="match status" value="1"/>
</dbReference>
<evidence type="ECO:0000256" key="11">
    <source>
        <dbReference type="SAM" id="MobiDB-lite"/>
    </source>
</evidence>
<evidence type="ECO:0000256" key="6">
    <source>
        <dbReference type="ARBA" id="ARBA00022840"/>
    </source>
</evidence>
<evidence type="ECO:0000256" key="2">
    <source>
        <dbReference type="ARBA" id="ARBA00022475"/>
    </source>
</evidence>
<dbReference type="PANTHER" id="PTHR30042">
    <property type="entry name" value="POTASSIUM-TRANSPORTING ATPASE C CHAIN"/>
    <property type="match status" value="1"/>
</dbReference>
<protein>
    <submittedName>
        <fullName evidence="12">Potassium-transporting ATPase subunit C</fullName>
    </submittedName>
</protein>
<dbReference type="GO" id="GO:0016020">
    <property type="term" value="C:membrane"/>
    <property type="evidence" value="ECO:0007669"/>
    <property type="project" value="InterPro"/>
</dbReference>
<evidence type="ECO:0000313" key="13">
    <source>
        <dbReference type="Proteomes" id="UP000254640"/>
    </source>
</evidence>
<evidence type="ECO:0000256" key="5">
    <source>
        <dbReference type="ARBA" id="ARBA00022741"/>
    </source>
</evidence>
<sequence>MSQLRPAILLLLLLTLITGVVYPLLTTGLGQWLFPSQSSGSLLEEDGVARGSALIGQNFTQLNYFWGRPSASGDKPYNPLASGGQQSGRQQPGAGQSGSRSRRCAAGRESAGTGRRPG</sequence>
<keyword evidence="2" id="KW-1003">Cell membrane</keyword>
<keyword evidence="13" id="KW-1185">Reference proteome</keyword>
<evidence type="ECO:0000313" key="12">
    <source>
        <dbReference type="EMBL" id="SUB14503.1"/>
    </source>
</evidence>
<dbReference type="GO" id="GO:0008556">
    <property type="term" value="F:P-type potassium transmembrane transporter activity"/>
    <property type="evidence" value="ECO:0007669"/>
    <property type="project" value="InterPro"/>
</dbReference>
<dbReference type="InterPro" id="IPR003820">
    <property type="entry name" value="KdpC"/>
</dbReference>